<organism evidence="1 2">
    <name type="scientific">Collinsella tanakaei</name>
    <dbReference type="NCBI Taxonomy" id="626935"/>
    <lineage>
        <taxon>Bacteria</taxon>
        <taxon>Bacillati</taxon>
        <taxon>Actinomycetota</taxon>
        <taxon>Coriobacteriia</taxon>
        <taxon>Coriobacteriales</taxon>
        <taxon>Coriobacteriaceae</taxon>
        <taxon>Collinsella</taxon>
    </lineage>
</organism>
<proteinExistence type="predicted"/>
<accession>A0A3E4QWU3</accession>
<sequence length="275" mass="29943">MDNATAQNLIDLNTRFYAEHAASFSATRSAPWEGWRHVADIAREHFGDTPAALRVFDLACGNLRFERFLAEQLPHTSLHATAIDNCPALAANMNEFARVDYHSADILTALLAEDEYGGDDAIAGSRTSALNTAFPHVSCDLSVCFGFMHHVPGAKLRQAVLGRLIDAVRPGGIVVISFWQFMNDERIARKSARSLDLALAQPPFAGFASSSLEEGDHLLGWQADDAAFRYCHHFSTAEIDQLAASASPLAAPIDTFSADGSSHSLNRYLVLQRNA</sequence>
<keyword evidence="1" id="KW-0489">Methyltransferase</keyword>
<dbReference type="EMBL" id="QSRJ01000002">
    <property type="protein sequence ID" value="RGL11571.1"/>
    <property type="molecule type" value="Genomic_DNA"/>
</dbReference>
<name>A0A3E4QWU3_9ACTN</name>
<evidence type="ECO:0000313" key="2">
    <source>
        <dbReference type="Proteomes" id="UP000260943"/>
    </source>
</evidence>
<dbReference type="SUPFAM" id="SSF53335">
    <property type="entry name" value="S-adenosyl-L-methionine-dependent methyltransferases"/>
    <property type="match status" value="1"/>
</dbReference>
<dbReference type="RefSeq" id="WP_117678930.1">
    <property type="nucleotide sequence ID" value="NZ_QSRJ01000002.1"/>
</dbReference>
<reference evidence="1 2" key="1">
    <citation type="submission" date="2018-08" db="EMBL/GenBank/DDBJ databases">
        <title>A genome reference for cultivated species of the human gut microbiota.</title>
        <authorList>
            <person name="Zou Y."/>
            <person name="Xue W."/>
            <person name="Luo G."/>
        </authorList>
    </citation>
    <scope>NUCLEOTIDE SEQUENCE [LARGE SCALE GENOMIC DNA]</scope>
    <source>
        <strain evidence="1 2">TF08-14</strain>
    </source>
</reference>
<protein>
    <submittedName>
        <fullName evidence="1">Methyltransferase domain-containing protein</fullName>
    </submittedName>
</protein>
<dbReference type="InterPro" id="IPR029063">
    <property type="entry name" value="SAM-dependent_MTases_sf"/>
</dbReference>
<dbReference type="AlphaFoldDB" id="A0A3E4QWU3"/>
<dbReference type="GO" id="GO:0032259">
    <property type="term" value="P:methylation"/>
    <property type="evidence" value="ECO:0007669"/>
    <property type="project" value="UniProtKB-KW"/>
</dbReference>
<evidence type="ECO:0000313" key="1">
    <source>
        <dbReference type="EMBL" id="RGL11571.1"/>
    </source>
</evidence>
<dbReference type="CDD" id="cd02440">
    <property type="entry name" value="AdoMet_MTases"/>
    <property type="match status" value="1"/>
</dbReference>
<dbReference type="Gene3D" id="3.40.50.150">
    <property type="entry name" value="Vaccinia Virus protein VP39"/>
    <property type="match status" value="1"/>
</dbReference>
<gene>
    <name evidence="1" type="ORF">DXC81_01905</name>
</gene>
<keyword evidence="1" id="KW-0808">Transferase</keyword>
<dbReference type="Proteomes" id="UP000260943">
    <property type="component" value="Unassembled WGS sequence"/>
</dbReference>
<comment type="caution">
    <text evidence="1">The sequence shown here is derived from an EMBL/GenBank/DDBJ whole genome shotgun (WGS) entry which is preliminary data.</text>
</comment>
<dbReference type="GO" id="GO:0008168">
    <property type="term" value="F:methyltransferase activity"/>
    <property type="evidence" value="ECO:0007669"/>
    <property type="project" value="UniProtKB-KW"/>
</dbReference>